<evidence type="ECO:0000256" key="5">
    <source>
        <dbReference type="ARBA" id="ARBA00023014"/>
    </source>
</evidence>
<dbReference type="SMART" id="SM00928">
    <property type="entry name" value="NADH_4Fe-4S"/>
    <property type="match status" value="1"/>
</dbReference>
<dbReference type="Gene3D" id="1.20.1440.230">
    <property type="entry name" value="NADH-ubiquinone oxidoreductase 51kDa subunit, iron-sulphur binding domain"/>
    <property type="match status" value="1"/>
</dbReference>
<protein>
    <recommendedName>
        <fullName evidence="6">NADH-ubiquinone oxidoreductase 51kDa subunit iron-sulphur binding domain-containing protein</fullName>
    </recommendedName>
</protein>
<dbReference type="Pfam" id="PF10589">
    <property type="entry name" value="NADH_4Fe-4S"/>
    <property type="match status" value="1"/>
</dbReference>
<comment type="caution">
    <text evidence="7">The sequence shown here is derived from an EMBL/GenBank/DDBJ whole genome shotgun (WGS) entry which is preliminary data.</text>
</comment>
<dbReference type="SUPFAM" id="SSF140490">
    <property type="entry name" value="Nqo1C-terminal domain-like"/>
    <property type="match status" value="1"/>
</dbReference>
<dbReference type="AlphaFoldDB" id="A0A1F5TSN8"/>
<evidence type="ECO:0000256" key="4">
    <source>
        <dbReference type="ARBA" id="ARBA00023004"/>
    </source>
</evidence>
<sequence>MSYETRNIINKIKKANLTGRGGASFPTALKWEMVKKARGKNKYVICNVSEGEPGIQKDYYILQNYLDTAILGMETAIEYLKAEKAIIYINKAYFKKFEKKLNEVIRGRKIEIFEKEHDSGYIGGEETSAINSIEGCRVEPRLRPPFPPTCGIFNSPTLVNNLETFYDVGLIVKNKYHNKRLVTINGDCLWTGVYAFDEEMTVEDILRKTENYPKFTFFVQIGGDAAGVVLNSNQLDCKVCGGASVTVYSVLKHEPFRLMKEWVDFFVKNSCGQCTPCREGTLRLQEILISKDKNWTIFSDILTNLPETSFCGLGSAASIAVTSYIKNVLLLLPSGKIKIPEADKKMLKEVFSL</sequence>
<dbReference type="SUPFAM" id="SSF142019">
    <property type="entry name" value="Nqo1 FMN-binding domain-like"/>
    <property type="match status" value="1"/>
</dbReference>
<dbReference type="InterPro" id="IPR019575">
    <property type="entry name" value="Nuop51_4Fe4S-bd"/>
</dbReference>
<dbReference type="PANTHER" id="PTHR43578">
    <property type="entry name" value="NADH-QUINONE OXIDOREDUCTASE SUBUNIT F"/>
    <property type="match status" value="1"/>
</dbReference>
<evidence type="ECO:0000313" key="8">
    <source>
        <dbReference type="Proteomes" id="UP000177579"/>
    </source>
</evidence>
<evidence type="ECO:0000256" key="1">
    <source>
        <dbReference type="ARBA" id="ARBA00007523"/>
    </source>
</evidence>
<dbReference type="Pfam" id="PF01512">
    <property type="entry name" value="Complex1_51K"/>
    <property type="match status" value="1"/>
</dbReference>
<keyword evidence="5" id="KW-0411">Iron-sulfur</keyword>
<reference evidence="7 8" key="1">
    <citation type="journal article" date="2016" name="Nat. Commun.">
        <title>Thousands of microbial genomes shed light on interconnected biogeochemical processes in an aquifer system.</title>
        <authorList>
            <person name="Anantharaman K."/>
            <person name="Brown C.T."/>
            <person name="Hug L.A."/>
            <person name="Sharon I."/>
            <person name="Castelle C.J."/>
            <person name="Probst A.J."/>
            <person name="Thomas B.C."/>
            <person name="Singh A."/>
            <person name="Wilkins M.J."/>
            <person name="Karaoz U."/>
            <person name="Brodie E.L."/>
            <person name="Williams K.H."/>
            <person name="Hubbard S.S."/>
            <person name="Banfield J.F."/>
        </authorList>
    </citation>
    <scope>NUCLEOTIDE SEQUENCE [LARGE SCALE GENOMIC DNA]</scope>
</reference>
<dbReference type="InterPro" id="IPR037207">
    <property type="entry name" value="Nuop51_4Fe4S-bd_sf"/>
</dbReference>
<dbReference type="EMBL" id="MFGO01000005">
    <property type="protein sequence ID" value="OGF41794.1"/>
    <property type="molecule type" value="Genomic_DNA"/>
</dbReference>
<keyword evidence="4" id="KW-0408">Iron</keyword>
<organism evidence="7 8">
    <name type="scientific">Candidatus Falkowbacteria bacterium RIFOXYD2_FULL_34_120</name>
    <dbReference type="NCBI Taxonomy" id="1798007"/>
    <lineage>
        <taxon>Bacteria</taxon>
        <taxon>Candidatus Falkowiibacteriota</taxon>
    </lineage>
</organism>
<comment type="similarity">
    <text evidence="1">Belongs to the complex I 51 kDa subunit family.</text>
</comment>
<proteinExistence type="inferred from homology"/>
<gene>
    <name evidence="7" type="ORF">A2531_05940</name>
</gene>
<keyword evidence="2" id="KW-0004">4Fe-4S</keyword>
<evidence type="ECO:0000256" key="2">
    <source>
        <dbReference type="ARBA" id="ARBA00022485"/>
    </source>
</evidence>
<dbReference type="InterPro" id="IPR037225">
    <property type="entry name" value="Nuo51_FMN-bd_sf"/>
</dbReference>
<evidence type="ECO:0000313" key="7">
    <source>
        <dbReference type="EMBL" id="OGF41794.1"/>
    </source>
</evidence>
<keyword evidence="3" id="KW-0479">Metal-binding</keyword>
<dbReference type="Proteomes" id="UP000177579">
    <property type="component" value="Unassembled WGS sequence"/>
</dbReference>
<name>A0A1F5TSN8_9BACT</name>
<dbReference type="Gene3D" id="3.40.50.11540">
    <property type="entry name" value="NADH-ubiquinone oxidoreductase 51kDa subunit"/>
    <property type="match status" value="1"/>
</dbReference>
<dbReference type="PANTHER" id="PTHR43578:SF3">
    <property type="entry name" value="NADH-QUINONE OXIDOREDUCTASE SUBUNIT F"/>
    <property type="match status" value="1"/>
</dbReference>
<dbReference type="GO" id="GO:0046872">
    <property type="term" value="F:metal ion binding"/>
    <property type="evidence" value="ECO:0007669"/>
    <property type="project" value="UniProtKB-KW"/>
</dbReference>
<dbReference type="GO" id="GO:0051539">
    <property type="term" value="F:4 iron, 4 sulfur cluster binding"/>
    <property type="evidence" value="ECO:0007669"/>
    <property type="project" value="UniProtKB-KW"/>
</dbReference>
<evidence type="ECO:0000256" key="3">
    <source>
        <dbReference type="ARBA" id="ARBA00022723"/>
    </source>
</evidence>
<evidence type="ECO:0000259" key="6">
    <source>
        <dbReference type="SMART" id="SM00928"/>
    </source>
</evidence>
<dbReference type="InterPro" id="IPR011538">
    <property type="entry name" value="Nuo51_FMN-bd"/>
</dbReference>
<feature type="domain" description="NADH-ubiquinone oxidoreductase 51kDa subunit iron-sulphur binding" evidence="6">
    <location>
        <begin position="256"/>
        <end position="301"/>
    </location>
</feature>
<accession>A0A1F5TSN8</accession>